<dbReference type="SUPFAM" id="SSF53448">
    <property type="entry name" value="Nucleotide-diphospho-sugar transferases"/>
    <property type="match status" value="1"/>
</dbReference>
<gene>
    <name evidence="1" type="ORF">FJD37_19975</name>
</gene>
<name>A0A5C5PS63_9PSED</name>
<dbReference type="Proteomes" id="UP000317901">
    <property type="component" value="Unassembled WGS sequence"/>
</dbReference>
<dbReference type="EMBL" id="VFIP01000052">
    <property type="protein sequence ID" value="TWR84310.1"/>
    <property type="molecule type" value="Genomic_DNA"/>
</dbReference>
<dbReference type="InterPro" id="IPR029044">
    <property type="entry name" value="Nucleotide-diphossugar_trans"/>
</dbReference>
<evidence type="ECO:0000313" key="2">
    <source>
        <dbReference type="Proteomes" id="UP000317901"/>
    </source>
</evidence>
<accession>A0A5C5PS63</accession>
<dbReference type="RefSeq" id="WP_146427116.1">
    <property type="nucleotide sequence ID" value="NZ_VFIP01000052.1"/>
</dbReference>
<proteinExistence type="predicted"/>
<dbReference type="OrthoDB" id="7022734at2"/>
<dbReference type="Gene3D" id="3.90.550.20">
    <property type="match status" value="1"/>
</dbReference>
<comment type="caution">
    <text evidence="1">The sequence shown here is derived from an EMBL/GenBank/DDBJ whole genome shotgun (WGS) entry which is preliminary data.</text>
</comment>
<organism evidence="1 2">
    <name type="scientific">Pseudomonas saxonica</name>
    <dbReference type="NCBI Taxonomy" id="2600598"/>
    <lineage>
        <taxon>Bacteria</taxon>
        <taxon>Pseudomonadati</taxon>
        <taxon>Pseudomonadota</taxon>
        <taxon>Gammaproteobacteria</taxon>
        <taxon>Pseudomonadales</taxon>
        <taxon>Pseudomonadaceae</taxon>
        <taxon>Pseudomonas</taxon>
    </lineage>
</organism>
<reference evidence="1 2" key="1">
    <citation type="submission" date="2019-06" db="EMBL/GenBank/DDBJ databases">
        <title>Pseudomonas bimorpha sp. nov. isolated from bovine raw milk and skim milk concentrate.</title>
        <authorList>
            <person name="Hofmann K."/>
            <person name="Huptas C."/>
            <person name="Doll E."/>
            <person name="Scherer S."/>
            <person name="Wenning M."/>
        </authorList>
    </citation>
    <scope>NUCLEOTIDE SEQUENCE [LARGE SCALE GENOMIC DNA]</scope>
    <source>
        <strain evidence="1 2">DSM 108990</strain>
    </source>
</reference>
<sequence length="1922" mass="215241">MNTYSSQKIASMDIYDIANNLGYRTTDRSDSAAFNLAMKIIAGLLRECSATDLTKELCARATFLKAFCTQLSARRTTALAIGTDLDKTDHLHVKDLVSKLANLIWSLEFPLLSYPLLHPHQTSRAAFRANVIATLSSFPLNRVMSECTTHFIANLLDCQHLSNLQQVLANRLMTNNSIEMLMARQPSLMECIHAELKAIFTDLPDTLLLANFDSLWFVDREDHNVFEQSLGSLIRQSLANAPPIEPVRVPLEIRFLTQLNPPNEDYLSITEPQYQAFCERIKNLNTTYIERLKGYWSSPADSRAEAPTKEQDYGAHLRLLLETQLQLLCADGYFDQDDDSAIRTLIFQPSLKTPNKLRAARLGIRNGASLNSRGCSFAVAFQVRGPAAAVPRTTYVLTAHRGFEVFANASQARVALNQQLNNRQTLPAWVEYVGLEHKAETAFFNHRVRKTMTLERFRENIIPDLIGFKLEQSYQDINTTFNQYRALETEPQTMSLSTWFDLATGRTMEPTTGDLLNTRVNRVIERSLPEAIAQAFLIQQEPQVELPLHSPLPIRDIAHVLHPSAELQTLITDDQFKTFASHLLATPHNQTLLSRVLEGVLDPMAAKVPITAEMGLKLVHKYASHTTAIPEIDSRNHRVTIAVQQALRNKTLFTADHHYLTSCFLLLGSAATTGTNVEPLSTSLWASARVSAASSTLDIHANISGGERTPDINALTAYLKLSTLIRDPRFPESGLHRDATFTTLMSIVVDSPVFHQLELAAVGTSSWTERERREATPDMTRALALACITDYLYPPENHTEGYVCGLNLNTQAMGGHSISEVRRQVMEHLRSTLQCTSEPAMRLAFELIAGRYCPQLTVYDVPQDLRYGYTREAVDFRHAVALAESTLPGAAVALGYQRLIELLNETLCESMNHDEQLAITLLRREPVLHFAMCRGKIPFTDIAEVKPEEVMIALQYAIELDEQKTSAMTTLVQLPPDRRKMALQQLSEHHPLTDVHQKRPFTEAEIHKYFVTRFKNLGRTMNLSLLERYMTCGQDRAFSDSELALESQGLGGCTLLKAFNEQFDAFQQKYNAALIVQLTHAINDLTPELRRDLLNAEHFLRVSFTVEGEEVPGFYGVLAFSTDPQNNSFYEVFCPSGTVRKIRAEGNAYILYDSDDWAPTEANKYVMGVPQLDQQAYLTGMPGTLKVTPSLTLSFTWNNPAGVSEEQRVQQLCEKLVNSIFSLSLSQLRPVFRGSTPYESYRDELVNRTEIIFNVIIPFYALYRDIETENVTTGTAIFGALEVLAFVLPFGKAAYSGLRASITLGKVVVRSTSLGVSRFALNTMKTLYASKAFATTLGKGLISAANPLALAGLLFRGGLKGVTLIQFKLQTAKSLNNVISLVGLKAKLNPETAYSSFVTAPLIQPKIINSPFIDAPLVPFNPDFSWGNRKLNIAQQQYFHVNDVDLSITQRVNHIYQLTGVSYIQMQGNIFAVTRPSGSAFLHVYKGSVTGPAVRFNTAQNRWELAHSGLAGGMETPSTAHFFQRQLSVPMDNVMNLSAPAHTPDYAIMLSHYLIPVAYDADLGTWRQRIVKKNSGLQAEMDMSFGDPVWLNADGKWQKGSIEKFNAVKASLPAAQERVTITLPQLPQLPKNPVAIPNHIHYIWVGTQVPGSHLFDRIAKNLEYSTEFTSTLHLDVSDELFIKIKSMSEKYTPQLQLSNIKNEPFYDVFKNSSNAEQYTTLIAAEHKNWSAACDVIRFPLINYYGGLYMDLDDALIVALAADDIKAAPHDLLLGSIVTETTLDFEGYNTSHFASHPNNDLLTAISAEMHKRFIESRDFYSQPKPVLDLRLSGDALIKNKADCKAYHQNYFRLTGPTLMNDVLIAKIPVVHKTVFELMPKYSTLQTQGIYGIRHHKQAIDCTHHYFPFASKYIIETGNEHSWV</sequence>
<evidence type="ECO:0000313" key="1">
    <source>
        <dbReference type="EMBL" id="TWR84310.1"/>
    </source>
</evidence>
<protein>
    <submittedName>
        <fullName evidence="1">Uncharacterized protein</fullName>
    </submittedName>
</protein>